<comment type="caution">
    <text evidence="2">The sequence shown here is derived from an EMBL/GenBank/DDBJ whole genome shotgun (WGS) entry which is preliminary data.</text>
</comment>
<dbReference type="Proteomes" id="UP001321014">
    <property type="component" value="Unassembled WGS sequence"/>
</dbReference>
<dbReference type="Gene3D" id="2.120.10.30">
    <property type="entry name" value="TolB, C-terminal domain"/>
    <property type="match status" value="1"/>
</dbReference>
<dbReference type="InterPro" id="IPR013658">
    <property type="entry name" value="SGL"/>
</dbReference>
<dbReference type="InterPro" id="IPR011042">
    <property type="entry name" value="6-blade_b-propeller_TolB-like"/>
</dbReference>
<reference evidence="2 3" key="1">
    <citation type="submission" date="2022-10" db="EMBL/GenBank/DDBJ databases">
        <title>Ruegeria sp. nov., isolated from ocean surface water.</title>
        <authorList>
            <person name="He W."/>
            <person name="Wang L."/>
            <person name="Zhang D.-F."/>
        </authorList>
    </citation>
    <scope>NUCLEOTIDE SEQUENCE [LARGE SCALE GENOMIC DNA]</scope>
    <source>
        <strain evidence="2 3">WL0004</strain>
    </source>
</reference>
<evidence type="ECO:0000313" key="3">
    <source>
        <dbReference type="Proteomes" id="UP001321014"/>
    </source>
</evidence>
<name>A0ABT2WWK0_9RHOB</name>
<organism evidence="2 3">
    <name type="scientific">Ruegeria marisflavi</name>
    <dbReference type="NCBI Taxonomy" id="2984152"/>
    <lineage>
        <taxon>Bacteria</taxon>
        <taxon>Pseudomonadati</taxon>
        <taxon>Pseudomonadota</taxon>
        <taxon>Alphaproteobacteria</taxon>
        <taxon>Rhodobacterales</taxon>
        <taxon>Roseobacteraceae</taxon>
        <taxon>Ruegeria</taxon>
    </lineage>
</organism>
<dbReference type="EMBL" id="JAOVQN010000033">
    <property type="protein sequence ID" value="MCU9840269.1"/>
    <property type="molecule type" value="Genomic_DNA"/>
</dbReference>
<gene>
    <name evidence="2" type="ORF">OEZ49_21160</name>
</gene>
<sequence length="367" mass="39397">MSQILRNIRAILNRNKDQHSIPVMDGNMSPNDALDRCAELAVFNASPDDMALDSDGRLHVSVGDRVLRGRPAGEWEEVAHLPGAAGALAFHPDGRLLACVSGEGLALISNGGRVEWLRKAGGQKLGCLTGVVVARDGTIYVTQGSCDTQPQDWVVDLMQKNTSGLLIRVDPTGREAEILARGLAYPGGVAITPDDSQILFSESWAHTLSLCTRDGGGRRKMVRNFPGYPSRLIPDGRGGFWVCLFAARTHLVELVLSDAEFRTAMMAEVDPAFWIAPSLRATGSYMEPLQGGGIKKLGVVKAWAPPRSYGLVLRVNLDGDVIESLHSRVGGTCHGVTSALPCAEGLYVLSKGHQRLVMRQRGGLADA</sequence>
<feature type="domain" description="SMP-30/Gluconolactonase/LRE-like region" evidence="1">
    <location>
        <begin position="63"/>
        <end position="247"/>
    </location>
</feature>
<keyword evidence="3" id="KW-1185">Reference proteome</keyword>
<dbReference type="SUPFAM" id="SSF63829">
    <property type="entry name" value="Calcium-dependent phosphotriesterase"/>
    <property type="match status" value="1"/>
</dbReference>
<dbReference type="Pfam" id="PF08450">
    <property type="entry name" value="SGL"/>
    <property type="match status" value="1"/>
</dbReference>
<proteinExistence type="predicted"/>
<accession>A0ABT2WWK0</accession>
<evidence type="ECO:0000259" key="1">
    <source>
        <dbReference type="Pfam" id="PF08450"/>
    </source>
</evidence>
<protein>
    <submittedName>
        <fullName evidence="2">SMP-30/gluconolactonase/LRE family protein</fullName>
    </submittedName>
</protein>
<evidence type="ECO:0000313" key="2">
    <source>
        <dbReference type="EMBL" id="MCU9840269.1"/>
    </source>
</evidence>
<dbReference type="PANTHER" id="PTHR10426:SF88">
    <property type="entry name" value="ADIPOCYTE PLASMA MEMBRANE-ASSOCIATED PROTEIN HEMOMUCIN-RELATED"/>
    <property type="match status" value="1"/>
</dbReference>
<dbReference type="RefSeq" id="WP_263390144.1">
    <property type="nucleotide sequence ID" value="NZ_JAOVQN010000033.1"/>
</dbReference>
<dbReference type="PANTHER" id="PTHR10426">
    <property type="entry name" value="STRICTOSIDINE SYNTHASE-RELATED"/>
    <property type="match status" value="1"/>
</dbReference>